<name>A0A139MZ71_STRCR</name>
<dbReference type="AlphaFoldDB" id="A0A139MZ71"/>
<evidence type="ECO:0000313" key="1">
    <source>
        <dbReference type="EMBL" id="KXT69013.1"/>
    </source>
</evidence>
<gene>
    <name evidence="1" type="ORF">SCRDD08_01586</name>
</gene>
<proteinExistence type="predicted"/>
<evidence type="ECO:0000313" key="2">
    <source>
        <dbReference type="Proteomes" id="UP000070377"/>
    </source>
</evidence>
<sequence>MFFSLEVATEDYNKKPSQKLLKSHQKEIYFLSMIIDIDKNRTFYKIFQKSLDIPSGKNYNIGN</sequence>
<reference evidence="1 2" key="1">
    <citation type="submission" date="2016-01" db="EMBL/GenBank/DDBJ databases">
        <title>Highly variable Streptococcus oralis are common among viridans streptococci isolated from primates.</title>
        <authorList>
            <person name="Denapaite D."/>
            <person name="Rieger M."/>
            <person name="Koendgen S."/>
            <person name="Brueckner R."/>
            <person name="Ochigava I."/>
            <person name="Kappeler P."/>
            <person name="Maetz-Rensing K."/>
            <person name="Leendertz F."/>
            <person name="Hakenbeck R."/>
        </authorList>
    </citation>
    <scope>NUCLEOTIDE SEQUENCE [LARGE SCALE GENOMIC DNA]</scope>
    <source>
        <strain evidence="1 2">DD08</strain>
    </source>
</reference>
<protein>
    <submittedName>
        <fullName evidence="1">Uncharacterized protein</fullName>
    </submittedName>
</protein>
<dbReference type="Proteomes" id="UP000070377">
    <property type="component" value="Unassembled WGS sequence"/>
</dbReference>
<dbReference type="PATRIC" id="fig|45634.12.peg.1659"/>
<organism evidence="1 2">
    <name type="scientific">Streptococcus cristatus</name>
    <dbReference type="NCBI Taxonomy" id="45634"/>
    <lineage>
        <taxon>Bacteria</taxon>
        <taxon>Bacillati</taxon>
        <taxon>Bacillota</taxon>
        <taxon>Bacilli</taxon>
        <taxon>Lactobacillales</taxon>
        <taxon>Streptococcaceae</taxon>
        <taxon>Streptococcus</taxon>
    </lineage>
</organism>
<accession>A0A139MZ71</accession>
<dbReference type="EMBL" id="LQRD01000061">
    <property type="protein sequence ID" value="KXT69013.1"/>
    <property type="molecule type" value="Genomic_DNA"/>
</dbReference>
<comment type="caution">
    <text evidence="1">The sequence shown here is derived from an EMBL/GenBank/DDBJ whole genome shotgun (WGS) entry which is preliminary data.</text>
</comment>